<dbReference type="GO" id="GO:0000921">
    <property type="term" value="P:septin ring assembly"/>
    <property type="evidence" value="ECO:0007669"/>
    <property type="project" value="TreeGrafter"/>
</dbReference>
<feature type="transmembrane region" description="Helical" evidence="1">
    <location>
        <begin position="205"/>
        <end position="225"/>
    </location>
</feature>
<keyword evidence="1" id="KW-1133">Transmembrane helix</keyword>
<feature type="transmembrane region" description="Helical" evidence="1">
    <location>
        <begin position="232"/>
        <end position="249"/>
    </location>
</feature>
<dbReference type="InterPro" id="IPR013635">
    <property type="entry name" value="Ice2"/>
</dbReference>
<feature type="transmembrane region" description="Helical" evidence="1">
    <location>
        <begin position="356"/>
        <end position="380"/>
    </location>
</feature>
<reference evidence="2" key="1">
    <citation type="submission" date="2023-10" db="EMBL/GenBank/DDBJ databases">
        <authorList>
            <person name="Hackl T."/>
        </authorList>
    </citation>
    <scope>NUCLEOTIDE SEQUENCE</scope>
</reference>
<dbReference type="EMBL" id="CAUWAG010000004">
    <property type="protein sequence ID" value="CAJ2502796.1"/>
    <property type="molecule type" value="Genomic_DNA"/>
</dbReference>
<comment type="caution">
    <text evidence="2">The sequence shown here is derived from an EMBL/GenBank/DDBJ whole genome shotgun (WGS) entry which is preliminary data.</text>
</comment>
<keyword evidence="3" id="KW-1185">Reference proteome</keyword>
<keyword evidence="1" id="KW-0472">Membrane</keyword>
<dbReference type="Pfam" id="PF08426">
    <property type="entry name" value="ICE2"/>
    <property type="match status" value="1"/>
</dbReference>
<evidence type="ECO:0000256" key="1">
    <source>
        <dbReference type="SAM" id="Phobius"/>
    </source>
</evidence>
<dbReference type="GO" id="GO:0005789">
    <property type="term" value="C:endoplasmic reticulum membrane"/>
    <property type="evidence" value="ECO:0007669"/>
    <property type="project" value="TreeGrafter"/>
</dbReference>
<keyword evidence="1" id="KW-0812">Transmembrane</keyword>
<name>A0AAI8VE97_9PEZI</name>
<dbReference type="PANTHER" id="PTHR31726">
    <property type="entry name" value="PROTEIN ICE2"/>
    <property type="match status" value="1"/>
</dbReference>
<organism evidence="2 3">
    <name type="scientific">Anthostomella pinea</name>
    <dbReference type="NCBI Taxonomy" id="933095"/>
    <lineage>
        <taxon>Eukaryota</taxon>
        <taxon>Fungi</taxon>
        <taxon>Dikarya</taxon>
        <taxon>Ascomycota</taxon>
        <taxon>Pezizomycotina</taxon>
        <taxon>Sordariomycetes</taxon>
        <taxon>Xylariomycetidae</taxon>
        <taxon>Xylariales</taxon>
        <taxon>Xylariaceae</taxon>
        <taxon>Anthostomella</taxon>
    </lineage>
</organism>
<dbReference type="GO" id="GO:0032541">
    <property type="term" value="C:cortical endoplasmic reticulum"/>
    <property type="evidence" value="ECO:0007669"/>
    <property type="project" value="TreeGrafter"/>
</dbReference>
<feature type="transmembrane region" description="Helical" evidence="1">
    <location>
        <begin position="33"/>
        <end position="50"/>
    </location>
</feature>
<dbReference type="AlphaFoldDB" id="A0AAI8VE97"/>
<feature type="transmembrane region" description="Helical" evidence="1">
    <location>
        <begin position="7"/>
        <end position="27"/>
    </location>
</feature>
<accession>A0AAI8VE97</accession>
<evidence type="ECO:0000313" key="3">
    <source>
        <dbReference type="Proteomes" id="UP001295740"/>
    </source>
</evidence>
<gene>
    <name evidence="2" type="ORF">KHLLAP_LOCUS3264</name>
</gene>
<protein>
    <submittedName>
        <fullName evidence="2">Uu.00g101900.m01.CDS01</fullName>
    </submittedName>
</protein>
<dbReference type="PANTHER" id="PTHR31726:SF2">
    <property type="entry name" value="PROTEIN ICE2"/>
    <property type="match status" value="1"/>
</dbReference>
<proteinExistence type="predicted"/>
<dbReference type="Proteomes" id="UP001295740">
    <property type="component" value="Unassembled WGS sequence"/>
</dbReference>
<sequence length="438" mass="48125">MWWFFRIVSSSIFLLTIILSIPISFDVGGRDSGLAYSLSLFGFYLLNSAFKLATPDNSRVRWTLVQTLQTLQWVIIPSLLIWSLHNFAVDASNSDWVSRTIGGLSRQKPTTWSDWFFGNGGLVESVTIGGWDKTLRYSSPVFQLAEGFCTLLVIQAAGQISRWLVNRGRSDTWVLTLLILSASIIASAVYFLWRVALFPSISNLDATLIGVTVTSAVFLCAMGIGTGRGNPVESSLLFAYVVLCVYQIFTDYVQSPEAQAAAAEQAATQPEFPPLPPIIMASYSTLLHMVGSLPSAVFSSLSLLHAAFQTIAPSVMISLVYRIIVFYCATRIIPAVRESGARALMQEPSMDDSDSANRLLGFLSWFSPSILIAVYTSLLLQHFSTSDTVEGWTLRDGDAGGNTWRWVNVAATMGLYAIELYLGNDDADGSLVNHWKID</sequence>
<dbReference type="GO" id="GO:0048309">
    <property type="term" value="P:endoplasmic reticulum inheritance"/>
    <property type="evidence" value="ECO:0007669"/>
    <property type="project" value="TreeGrafter"/>
</dbReference>
<feature type="transmembrane region" description="Helical" evidence="1">
    <location>
        <begin position="172"/>
        <end position="193"/>
    </location>
</feature>
<evidence type="ECO:0000313" key="2">
    <source>
        <dbReference type="EMBL" id="CAJ2502796.1"/>
    </source>
</evidence>
<dbReference type="GO" id="GO:0097038">
    <property type="term" value="C:perinuclear endoplasmic reticulum"/>
    <property type="evidence" value="ECO:0007669"/>
    <property type="project" value="TreeGrafter"/>
</dbReference>